<gene>
    <name evidence="11" type="ORF">H7U36_01660</name>
</gene>
<feature type="transmembrane region" description="Helical" evidence="9">
    <location>
        <begin position="150"/>
        <end position="175"/>
    </location>
</feature>
<evidence type="ECO:0000256" key="3">
    <source>
        <dbReference type="ARBA" id="ARBA00022449"/>
    </source>
</evidence>
<feature type="transmembrane region" description="Helical" evidence="9">
    <location>
        <begin position="214"/>
        <end position="235"/>
    </location>
</feature>
<keyword evidence="6 9" id="KW-1133">Transmembrane helix</keyword>
<keyword evidence="5 9" id="KW-0812">Transmembrane</keyword>
<keyword evidence="2" id="KW-0813">Transport</keyword>
<feature type="transmembrane region" description="Helical" evidence="9">
    <location>
        <begin position="114"/>
        <end position="138"/>
    </location>
</feature>
<dbReference type="PANTHER" id="PTHR33451">
    <property type="entry name" value="MALATE-2H(+)/NA(+)-LACTATE ANTIPORTER"/>
    <property type="match status" value="1"/>
</dbReference>
<dbReference type="Pfam" id="PF03553">
    <property type="entry name" value="Na_H_antiporter"/>
    <property type="match status" value="1"/>
</dbReference>
<feature type="transmembrane region" description="Helical" evidence="9">
    <location>
        <begin position="21"/>
        <end position="39"/>
    </location>
</feature>
<evidence type="ECO:0000256" key="2">
    <source>
        <dbReference type="ARBA" id="ARBA00022448"/>
    </source>
</evidence>
<evidence type="ECO:0000313" key="12">
    <source>
        <dbReference type="Proteomes" id="UP000716906"/>
    </source>
</evidence>
<evidence type="ECO:0000256" key="9">
    <source>
        <dbReference type="SAM" id="Phobius"/>
    </source>
</evidence>
<evidence type="ECO:0000259" key="10">
    <source>
        <dbReference type="Pfam" id="PF03553"/>
    </source>
</evidence>
<comment type="subcellular location">
    <subcellularLocation>
        <location evidence="1">Cell membrane</location>
        <topology evidence="1">Multi-pass membrane protein</topology>
    </subcellularLocation>
</comment>
<name>A0ABS2E5D6_9FIRM</name>
<reference evidence="11 12" key="1">
    <citation type="journal article" date="2021" name="Sci. Rep.">
        <title>The distribution of antibiotic resistance genes in chicken gut microbiota commensals.</title>
        <authorList>
            <person name="Juricova H."/>
            <person name="Matiasovicova J."/>
            <person name="Kubasova T."/>
            <person name="Cejkova D."/>
            <person name="Rychlik I."/>
        </authorList>
    </citation>
    <scope>NUCLEOTIDE SEQUENCE [LARGE SCALE GENOMIC DNA]</scope>
    <source>
        <strain evidence="11 12">An773</strain>
    </source>
</reference>
<dbReference type="InterPro" id="IPR052180">
    <property type="entry name" value="NhaC_Na-H+_Antiporter"/>
</dbReference>
<feature type="transmembrane region" description="Helical" evidence="9">
    <location>
        <begin position="359"/>
        <end position="384"/>
    </location>
</feature>
<keyword evidence="12" id="KW-1185">Reference proteome</keyword>
<feature type="domain" description="Na+/H+ antiporter NhaC-like C-terminal" evidence="10">
    <location>
        <begin position="34"/>
        <end position="192"/>
    </location>
</feature>
<feature type="transmembrane region" description="Helical" evidence="9">
    <location>
        <begin position="45"/>
        <end position="63"/>
    </location>
</feature>
<organism evidence="11 12">
    <name type="scientific">Faecalicatena fissicatena</name>
    <dbReference type="NCBI Taxonomy" id="290055"/>
    <lineage>
        <taxon>Bacteria</taxon>
        <taxon>Bacillati</taxon>
        <taxon>Bacillota</taxon>
        <taxon>Clostridia</taxon>
        <taxon>Lachnospirales</taxon>
        <taxon>Lachnospiraceae</taxon>
        <taxon>Faecalicatena</taxon>
    </lineage>
</organism>
<evidence type="ECO:0000256" key="1">
    <source>
        <dbReference type="ARBA" id="ARBA00004651"/>
    </source>
</evidence>
<proteinExistence type="inferred from homology"/>
<keyword evidence="7 9" id="KW-0472">Membrane</keyword>
<comment type="caution">
    <text evidence="11">The sequence shown here is derived from an EMBL/GenBank/DDBJ whole genome shotgun (WGS) entry which is preliminary data.</text>
</comment>
<feature type="transmembrane region" description="Helical" evidence="9">
    <location>
        <begin position="83"/>
        <end position="102"/>
    </location>
</feature>
<feature type="transmembrane region" description="Helical" evidence="9">
    <location>
        <begin position="271"/>
        <end position="292"/>
    </location>
</feature>
<feature type="transmembrane region" description="Helical" evidence="9">
    <location>
        <begin position="448"/>
        <end position="467"/>
    </location>
</feature>
<dbReference type="InterPro" id="IPR018461">
    <property type="entry name" value="Na/H_Antiport_NhaC-like_C"/>
</dbReference>
<evidence type="ECO:0000256" key="8">
    <source>
        <dbReference type="ARBA" id="ARBA00038435"/>
    </source>
</evidence>
<evidence type="ECO:0000256" key="7">
    <source>
        <dbReference type="ARBA" id="ARBA00023136"/>
    </source>
</evidence>
<dbReference type="Proteomes" id="UP000716906">
    <property type="component" value="Unassembled WGS sequence"/>
</dbReference>
<keyword evidence="4" id="KW-1003">Cell membrane</keyword>
<feature type="transmembrane region" description="Helical" evidence="9">
    <location>
        <begin position="247"/>
        <end position="265"/>
    </location>
</feature>
<accession>A0ABS2E5D6</accession>
<feature type="transmembrane region" description="Helical" evidence="9">
    <location>
        <begin position="313"/>
        <end position="339"/>
    </location>
</feature>
<protein>
    <submittedName>
        <fullName evidence="11">Na+/H+ antiporter NhaC family protein</fullName>
    </submittedName>
</protein>
<sequence length="498" mass="52512">MEQQRNTQTRERLEFRGGWGMAFLPVAIFLFFCILYFVVFKAFEMYALAMGAFVGLLVGAVFVKKGQYDRFWEAVYEGAKEAVSIGILLLIIGMFASMIKAADISSGFVWLADYFHVSGGLFTAFTFFAVCVIATATGSSLGTMFTCFPIFYPAGILLGSNAPVLAGAIVGGAIFGDNLAPISDTTIISAGTQEYRNRPGTADVGGCVSTRLKYSLVAATLSFALFWAFGGGGTAGTGGEEILAGNMNPSTLIMLIPVAVMLVLAVKTRNIYKAITAGILLGTVIGLAFRLLTFGDVISIQDGAPAGFLTDGISGMMATVVLVLSVYGIMGVLTAAGVLDRIAETILSSRLGKSARGAEVAMMLGISVTTLIFGGVTSASMATFGKIQNEIGKRAGLHPYRRANLLDGFANAIVLNVPFLSVFVFIGTSLTEGYDIAAPLTVTQVGGSMFYSMMLFLVLLFSVITGWGRDFEGENGEPVRAKTLTGEKAAGRKSALEA</sequence>
<dbReference type="PANTHER" id="PTHR33451:SF5">
    <property type="entry name" value="NA+_H+ ANTIPORTER"/>
    <property type="match status" value="1"/>
</dbReference>
<keyword evidence="3" id="KW-0050">Antiport</keyword>
<evidence type="ECO:0000256" key="4">
    <source>
        <dbReference type="ARBA" id="ARBA00022475"/>
    </source>
</evidence>
<feature type="transmembrane region" description="Helical" evidence="9">
    <location>
        <begin position="405"/>
        <end position="428"/>
    </location>
</feature>
<evidence type="ECO:0000256" key="6">
    <source>
        <dbReference type="ARBA" id="ARBA00022989"/>
    </source>
</evidence>
<evidence type="ECO:0000313" key="11">
    <source>
        <dbReference type="EMBL" id="MBM6736818.1"/>
    </source>
</evidence>
<evidence type="ECO:0000256" key="5">
    <source>
        <dbReference type="ARBA" id="ARBA00022692"/>
    </source>
</evidence>
<dbReference type="RefSeq" id="WP_033125484.1">
    <property type="nucleotide sequence ID" value="NZ_JACLYY010000001.1"/>
</dbReference>
<comment type="similarity">
    <text evidence="8">Belongs to the NhaC Na(+)/H(+) (TC 2.A.35) antiporter family.</text>
</comment>
<dbReference type="EMBL" id="JACLYY010000001">
    <property type="protein sequence ID" value="MBM6736818.1"/>
    <property type="molecule type" value="Genomic_DNA"/>
</dbReference>